<evidence type="ECO:0000313" key="1">
    <source>
        <dbReference type="EMBL" id="CAI9285274.1"/>
    </source>
</evidence>
<dbReference type="EMBL" id="OX465081">
    <property type="protein sequence ID" value="CAI9285274.1"/>
    <property type="molecule type" value="Genomic_DNA"/>
</dbReference>
<reference evidence="1" key="1">
    <citation type="submission" date="2023-04" db="EMBL/GenBank/DDBJ databases">
        <authorList>
            <person name="Vijverberg K."/>
            <person name="Xiong W."/>
            <person name="Schranz E."/>
        </authorList>
    </citation>
    <scope>NUCLEOTIDE SEQUENCE</scope>
</reference>
<protein>
    <submittedName>
        <fullName evidence="1">Uncharacterized protein</fullName>
    </submittedName>
</protein>
<accession>A0AA35Z418</accession>
<proteinExistence type="predicted"/>
<name>A0AA35Z418_LACSI</name>
<sequence length="117" mass="12728">MEKSVVEDQVSNLDAELAVEVLRRKILEAILAWFLQKGVVCVVDHVFESSKFTLGIRRVKTACVVVGIKSGKQMEFASYLHLSKLGLTDLRQLCSEEEVLASEGGVEGAALGHAIQG</sequence>
<keyword evidence="2" id="KW-1185">Reference proteome</keyword>
<evidence type="ECO:0000313" key="2">
    <source>
        <dbReference type="Proteomes" id="UP001177003"/>
    </source>
</evidence>
<organism evidence="1 2">
    <name type="scientific">Lactuca saligna</name>
    <name type="common">Willowleaf lettuce</name>
    <dbReference type="NCBI Taxonomy" id="75948"/>
    <lineage>
        <taxon>Eukaryota</taxon>
        <taxon>Viridiplantae</taxon>
        <taxon>Streptophyta</taxon>
        <taxon>Embryophyta</taxon>
        <taxon>Tracheophyta</taxon>
        <taxon>Spermatophyta</taxon>
        <taxon>Magnoliopsida</taxon>
        <taxon>eudicotyledons</taxon>
        <taxon>Gunneridae</taxon>
        <taxon>Pentapetalae</taxon>
        <taxon>asterids</taxon>
        <taxon>campanulids</taxon>
        <taxon>Asterales</taxon>
        <taxon>Asteraceae</taxon>
        <taxon>Cichorioideae</taxon>
        <taxon>Cichorieae</taxon>
        <taxon>Lactucinae</taxon>
        <taxon>Lactuca</taxon>
    </lineage>
</organism>
<dbReference type="AlphaFoldDB" id="A0AA35Z418"/>
<dbReference type="Proteomes" id="UP001177003">
    <property type="component" value="Chromosome 5"/>
</dbReference>
<gene>
    <name evidence="1" type="ORF">LSALG_LOCUS24750</name>
</gene>